<dbReference type="InterPro" id="IPR009003">
    <property type="entry name" value="Peptidase_S1_PA"/>
</dbReference>
<dbReference type="SUPFAM" id="SSF57667">
    <property type="entry name" value="beta-beta-alpha zinc fingers"/>
    <property type="match status" value="6"/>
</dbReference>
<feature type="domain" description="C2H2-type" evidence="7">
    <location>
        <begin position="101"/>
        <end position="129"/>
    </location>
</feature>
<dbReference type="Gene3D" id="3.30.160.60">
    <property type="entry name" value="Classic Zinc Finger"/>
    <property type="match status" value="8"/>
</dbReference>
<evidence type="ECO:0000256" key="2">
    <source>
        <dbReference type="ARBA" id="ARBA00022737"/>
    </source>
</evidence>
<proteinExistence type="predicted"/>
<keyword evidence="2" id="KW-0677">Repeat</keyword>
<accession>A0A6H5J2U8</accession>
<feature type="domain" description="C2H2-type" evidence="7">
    <location>
        <begin position="219"/>
        <end position="251"/>
    </location>
</feature>
<dbReference type="Gene3D" id="2.40.10.10">
    <property type="entry name" value="Trypsin-like serine proteases"/>
    <property type="match status" value="1"/>
</dbReference>
<dbReference type="GO" id="GO:0006508">
    <property type="term" value="P:proteolysis"/>
    <property type="evidence" value="ECO:0007669"/>
    <property type="project" value="InterPro"/>
</dbReference>
<evidence type="ECO:0000256" key="6">
    <source>
        <dbReference type="PROSITE-ProRule" id="PRU00042"/>
    </source>
</evidence>
<reference evidence="9 10" key="1">
    <citation type="submission" date="2020-02" db="EMBL/GenBank/DDBJ databases">
        <authorList>
            <person name="Ferguson B K."/>
        </authorList>
    </citation>
    <scope>NUCLEOTIDE SEQUENCE [LARGE SCALE GENOMIC DNA]</scope>
</reference>
<dbReference type="SMART" id="SM00020">
    <property type="entry name" value="Tryp_SPc"/>
    <property type="match status" value="1"/>
</dbReference>
<feature type="domain" description="C2H2-type" evidence="7">
    <location>
        <begin position="14"/>
        <end position="42"/>
    </location>
</feature>
<keyword evidence="4" id="KW-0862">Zinc</keyword>
<sequence>MKHQRTVHESCEDFTCDKCEKKFVNKFNLVFHQKTVHEGRKDYECYNCEKKFGHKQHLFRHQKTFHEGRKDFACDRCEKKFGEKGTLIKHQKTIHEGRRDFACDKCDKKYRQKHHLLIHQKTAHEGHNYNLCDKCDKKFGQRSDLFRHQRTVHEGCKDYVCDKCEKKFGQKLDLLKHRRTVHEGRKDFVCDECEKKFGQKQYLLIHQKTVHEGRRNYTYHKDSLYDKCEQKFGEKSNLIKHQKTVHEDRKDYSCDKCEKKFGYKVSLLYHQKTIHEARKDHRCDKCEKKFGHKVSLLYHQKTIHEGRKDHRCDKCEKKFGHKLNGSLGLATNPNLRALELPRDQLLTYDDEEVLISGFGITWLKYYMAPSSPADGTAASSGHQSPAVVDGELSARLRYARADVIPTQACRKIYKRRQPVYYVQICTRLRQREYSRPEGVCVGDSGGPVVHNNRTIVGVVSRGPLSCSELVVPARHTRVSPFVRFIDHAVHGTHDPDMMARHVILDVDGGYDQVEQRRDQQLDFVIDQRHYQTHNLRKHYIVPYTRAVFAIVAIRLAPPKYRVRRVMQYVYDNVRRILSYI</sequence>
<organism evidence="9 10">
    <name type="scientific">Trichogramma brassicae</name>
    <dbReference type="NCBI Taxonomy" id="86971"/>
    <lineage>
        <taxon>Eukaryota</taxon>
        <taxon>Metazoa</taxon>
        <taxon>Ecdysozoa</taxon>
        <taxon>Arthropoda</taxon>
        <taxon>Hexapoda</taxon>
        <taxon>Insecta</taxon>
        <taxon>Pterygota</taxon>
        <taxon>Neoptera</taxon>
        <taxon>Endopterygota</taxon>
        <taxon>Hymenoptera</taxon>
        <taxon>Apocrita</taxon>
        <taxon>Proctotrupomorpha</taxon>
        <taxon>Chalcidoidea</taxon>
        <taxon>Trichogrammatidae</taxon>
        <taxon>Trichogramma</taxon>
    </lineage>
</organism>
<evidence type="ECO:0000259" key="7">
    <source>
        <dbReference type="PROSITE" id="PS50157"/>
    </source>
</evidence>
<evidence type="ECO:0000313" key="10">
    <source>
        <dbReference type="Proteomes" id="UP000479190"/>
    </source>
</evidence>
<dbReference type="PROSITE" id="PS50157">
    <property type="entry name" value="ZINC_FINGER_C2H2_2"/>
    <property type="match status" value="10"/>
</dbReference>
<feature type="domain" description="C2H2-type" evidence="7">
    <location>
        <begin position="130"/>
        <end position="158"/>
    </location>
</feature>
<evidence type="ECO:0000256" key="4">
    <source>
        <dbReference type="ARBA" id="ARBA00022833"/>
    </source>
</evidence>
<dbReference type="InterPro" id="IPR001254">
    <property type="entry name" value="Trypsin_dom"/>
</dbReference>
<evidence type="ECO:0000256" key="1">
    <source>
        <dbReference type="ARBA" id="ARBA00022723"/>
    </source>
</evidence>
<keyword evidence="3 6" id="KW-0863">Zinc-finger</keyword>
<feature type="domain" description="C2H2-type" evidence="7">
    <location>
        <begin position="159"/>
        <end position="187"/>
    </location>
</feature>
<dbReference type="PANTHER" id="PTHR24377">
    <property type="entry name" value="IP01015P-RELATED"/>
    <property type="match status" value="1"/>
</dbReference>
<dbReference type="PROSITE" id="PS00028">
    <property type="entry name" value="ZINC_FINGER_C2H2_1"/>
    <property type="match status" value="9"/>
</dbReference>
<dbReference type="SMART" id="SM00355">
    <property type="entry name" value="ZnF_C2H2"/>
    <property type="match status" value="10"/>
</dbReference>
<feature type="domain" description="C2H2-type" evidence="7">
    <location>
        <begin position="252"/>
        <end position="280"/>
    </location>
</feature>
<feature type="domain" description="C2H2-type" evidence="7">
    <location>
        <begin position="72"/>
        <end position="100"/>
    </location>
</feature>
<gene>
    <name evidence="9" type="ORF">TBRA_LOCUS14298</name>
</gene>
<keyword evidence="10" id="KW-1185">Reference proteome</keyword>
<dbReference type="PROSITE" id="PS00135">
    <property type="entry name" value="TRYPSIN_SER"/>
    <property type="match status" value="1"/>
</dbReference>
<evidence type="ECO:0008006" key="11">
    <source>
        <dbReference type="Google" id="ProtNLM"/>
    </source>
</evidence>
<dbReference type="GO" id="GO:0004252">
    <property type="term" value="F:serine-type endopeptidase activity"/>
    <property type="evidence" value="ECO:0007669"/>
    <property type="project" value="InterPro"/>
</dbReference>
<dbReference type="GO" id="GO:0008270">
    <property type="term" value="F:zinc ion binding"/>
    <property type="evidence" value="ECO:0007669"/>
    <property type="project" value="UniProtKB-KW"/>
</dbReference>
<evidence type="ECO:0000259" key="8">
    <source>
        <dbReference type="PROSITE" id="PS50240"/>
    </source>
</evidence>
<dbReference type="PROSITE" id="PS50240">
    <property type="entry name" value="TRYPSIN_DOM"/>
    <property type="match status" value="1"/>
</dbReference>
<dbReference type="Proteomes" id="UP000479190">
    <property type="component" value="Unassembled WGS sequence"/>
</dbReference>
<dbReference type="FunFam" id="3.30.160.60:FF:000446">
    <property type="entry name" value="Zinc finger protein"/>
    <property type="match status" value="1"/>
</dbReference>
<dbReference type="InterPro" id="IPR036236">
    <property type="entry name" value="Znf_C2H2_sf"/>
</dbReference>
<dbReference type="SUPFAM" id="SSF50494">
    <property type="entry name" value="Trypsin-like serine proteases"/>
    <property type="match status" value="1"/>
</dbReference>
<dbReference type="InterPro" id="IPR033116">
    <property type="entry name" value="TRYPSIN_SER"/>
</dbReference>
<evidence type="ECO:0000256" key="3">
    <source>
        <dbReference type="ARBA" id="ARBA00022771"/>
    </source>
</evidence>
<dbReference type="OrthoDB" id="7685779at2759"/>
<name>A0A6H5J2U8_9HYME</name>
<dbReference type="InterPro" id="IPR050826">
    <property type="entry name" value="Krueppel_C2H2_ZnFinger"/>
</dbReference>
<feature type="domain" description="C2H2-type" evidence="7">
    <location>
        <begin position="188"/>
        <end position="216"/>
    </location>
</feature>
<feature type="domain" description="C2H2-type" evidence="7">
    <location>
        <begin position="43"/>
        <end position="71"/>
    </location>
</feature>
<dbReference type="EMBL" id="CADCXV010001216">
    <property type="protein sequence ID" value="CAB0042692.1"/>
    <property type="molecule type" value="Genomic_DNA"/>
</dbReference>
<keyword evidence="5" id="KW-0539">Nucleus</keyword>
<protein>
    <recommendedName>
        <fullName evidence="11">Peptidase S1 domain-containing protein</fullName>
    </recommendedName>
</protein>
<evidence type="ECO:0000313" key="9">
    <source>
        <dbReference type="EMBL" id="CAB0042692.1"/>
    </source>
</evidence>
<dbReference type="GO" id="GO:0005634">
    <property type="term" value="C:nucleus"/>
    <property type="evidence" value="ECO:0007669"/>
    <property type="project" value="UniProtKB-ARBA"/>
</dbReference>
<dbReference type="InterPro" id="IPR043504">
    <property type="entry name" value="Peptidase_S1_PA_chymotrypsin"/>
</dbReference>
<dbReference type="Pfam" id="PF00089">
    <property type="entry name" value="Trypsin"/>
    <property type="match status" value="1"/>
</dbReference>
<dbReference type="InterPro" id="IPR013087">
    <property type="entry name" value="Znf_C2H2_type"/>
</dbReference>
<evidence type="ECO:0000256" key="5">
    <source>
        <dbReference type="ARBA" id="ARBA00023242"/>
    </source>
</evidence>
<feature type="domain" description="Peptidase S1" evidence="8">
    <location>
        <begin position="274"/>
        <end position="490"/>
    </location>
</feature>
<keyword evidence="1" id="KW-0479">Metal-binding</keyword>
<dbReference type="AlphaFoldDB" id="A0A6H5J2U8"/>
<feature type="domain" description="C2H2-type" evidence="7">
    <location>
        <begin position="281"/>
        <end position="309"/>
    </location>
</feature>
<dbReference type="Pfam" id="PF00096">
    <property type="entry name" value="zf-C2H2"/>
    <property type="match status" value="6"/>
</dbReference>